<reference evidence="2 3" key="1">
    <citation type="submission" date="2018-07" db="EMBL/GenBank/DDBJ databases">
        <title>Arthrobacter sp. nov., isolated from raw cow's milk with high bacterial count.</title>
        <authorList>
            <person name="Hahne J."/>
            <person name="Isele D."/>
            <person name="Lipski A."/>
        </authorList>
    </citation>
    <scope>NUCLEOTIDE SEQUENCE [LARGE SCALE GENOMIC DNA]</scope>
    <source>
        <strain evidence="2 3">JZ R-183</strain>
    </source>
</reference>
<dbReference type="EMBL" id="QQXL01000001">
    <property type="protein sequence ID" value="RKW71305.1"/>
    <property type="molecule type" value="Genomic_DNA"/>
</dbReference>
<feature type="compositionally biased region" description="Basic and acidic residues" evidence="1">
    <location>
        <begin position="58"/>
        <end position="74"/>
    </location>
</feature>
<dbReference type="RefSeq" id="WP_121483569.1">
    <property type="nucleotide sequence ID" value="NZ_QQXL01000001.1"/>
</dbReference>
<evidence type="ECO:0000256" key="1">
    <source>
        <dbReference type="SAM" id="MobiDB-lite"/>
    </source>
</evidence>
<gene>
    <name evidence="2" type="ORF">DWQ67_00085</name>
</gene>
<sequence>MGRGRQKAKATRQAREMKYYSPGTDLHALERELGGIHDLPSVPSDREEETYDDDPYADYDKKYAGEDEDEAKHG</sequence>
<organism evidence="2 3">
    <name type="scientific">Galactobacter caseinivorans</name>
    <dbReference type="NCBI Taxonomy" id="2676123"/>
    <lineage>
        <taxon>Bacteria</taxon>
        <taxon>Bacillati</taxon>
        <taxon>Actinomycetota</taxon>
        <taxon>Actinomycetes</taxon>
        <taxon>Micrococcales</taxon>
        <taxon>Micrococcaceae</taxon>
        <taxon>Galactobacter</taxon>
    </lineage>
</organism>
<evidence type="ECO:0000313" key="3">
    <source>
        <dbReference type="Proteomes" id="UP000273119"/>
    </source>
</evidence>
<feature type="compositionally biased region" description="Acidic residues" evidence="1">
    <location>
        <begin position="46"/>
        <end position="57"/>
    </location>
</feature>
<proteinExistence type="predicted"/>
<dbReference type="InterPro" id="IPR021426">
    <property type="entry name" value="DUF3073"/>
</dbReference>
<protein>
    <submittedName>
        <fullName evidence="2">DUF3073 domain-containing protein</fullName>
    </submittedName>
</protein>
<dbReference type="AlphaFoldDB" id="A0A496PLA0"/>
<feature type="compositionally biased region" description="Basic residues" evidence="1">
    <location>
        <begin position="1"/>
        <end position="12"/>
    </location>
</feature>
<comment type="caution">
    <text evidence="2">The sequence shown here is derived from an EMBL/GenBank/DDBJ whole genome shotgun (WGS) entry which is preliminary data.</text>
</comment>
<dbReference type="Pfam" id="PF11273">
    <property type="entry name" value="DUF3073"/>
    <property type="match status" value="1"/>
</dbReference>
<dbReference type="Proteomes" id="UP000273119">
    <property type="component" value="Unassembled WGS sequence"/>
</dbReference>
<evidence type="ECO:0000313" key="2">
    <source>
        <dbReference type="EMBL" id="RKW71305.1"/>
    </source>
</evidence>
<feature type="region of interest" description="Disordered" evidence="1">
    <location>
        <begin position="1"/>
        <end position="74"/>
    </location>
</feature>
<name>A0A496PLA0_9MICC</name>
<accession>A0A496PLA0</accession>
<keyword evidence="3" id="KW-1185">Reference proteome</keyword>